<dbReference type="PANTHER" id="PTHR42982">
    <property type="entry name" value="SEC-INDEPENDENT PROTEIN TRANSLOCASE PROTEIN TATA"/>
    <property type="match status" value="1"/>
</dbReference>
<dbReference type="Proteomes" id="UP000070160">
    <property type="component" value="Unassembled WGS sequence"/>
</dbReference>
<keyword evidence="4" id="KW-0653">Protein transport</keyword>
<evidence type="ECO:0000256" key="6">
    <source>
        <dbReference type="ARBA" id="ARBA00023010"/>
    </source>
</evidence>
<reference evidence="11" key="2">
    <citation type="submission" date="2016-01" db="EMBL/GenBank/DDBJ databases">
        <authorList>
            <person name="Mitreva M."/>
            <person name="Pepin K.H."/>
            <person name="Mihindukulasuriya K.A."/>
            <person name="Fulton R."/>
            <person name="Fronick C."/>
            <person name="O'Laughlin M."/>
            <person name="Miner T."/>
            <person name="Herter B."/>
            <person name="Rosa B.A."/>
            <person name="Cordes M."/>
            <person name="Tomlinson C."/>
            <person name="Wollam A."/>
            <person name="Palsikar V.B."/>
            <person name="Mardis E.R."/>
            <person name="Wilson R.K."/>
        </authorList>
    </citation>
    <scope>NUCLEOTIDE SEQUENCE [LARGE SCALE GENOMIC DNA]</scope>
    <source>
        <strain evidence="11">KA00182</strain>
    </source>
</reference>
<reference evidence="9" key="1">
    <citation type="submission" date="2016-01" db="EMBL/GenBank/DDBJ databases">
        <authorList>
            <person name="Oliw E.H."/>
        </authorList>
    </citation>
    <scope>NUCLEOTIDE SEQUENCE [LARGE SCALE GENOMIC DNA]</scope>
    <source>
        <strain evidence="9">KA00182</strain>
    </source>
</reference>
<evidence type="ECO:0000256" key="1">
    <source>
        <dbReference type="ARBA" id="ARBA00004167"/>
    </source>
</evidence>
<dbReference type="Proteomes" id="UP000242958">
    <property type="component" value="Unassembled WGS sequence"/>
</dbReference>
<dbReference type="AlphaFoldDB" id="A0A134CLZ9"/>
<dbReference type="Pfam" id="PF02416">
    <property type="entry name" value="TatA_B_E"/>
    <property type="match status" value="1"/>
</dbReference>
<gene>
    <name evidence="10" type="ORF">CAL30_04235</name>
    <name evidence="9" type="ORF">HMPREF3182_00076</name>
</gene>
<accession>A0A134CLZ9</accession>
<dbReference type="PATRIC" id="fig|1588748.3.peg.74"/>
<dbReference type="GO" id="GO:0015031">
    <property type="term" value="P:protein transport"/>
    <property type="evidence" value="ECO:0007669"/>
    <property type="project" value="UniProtKB-KW"/>
</dbReference>
<keyword evidence="3" id="KW-0812">Transmembrane</keyword>
<dbReference type="GO" id="GO:0016020">
    <property type="term" value="C:membrane"/>
    <property type="evidence" value="ECO:0007669"/>
    <property type="project" value="UniProtKB-ARBA"/>
</dbReference>
<dbReference type="RefSeq" id="WP_062484857.1">
    <property type="nucleotide sequence ID" value="NZ_KQ960925.1"/>
</dbReference>
<keyword evidence="6" id="KW-0811">Translocation</keyword>
<proteinExistence type="predicted"/>
<evidence type="ECO:0000256" key="4">
    <source>
        <dbReference type="ARBA" id="ARBA00022927"/>
    </source>
</evidence>
<dbReference type="PANTHER" id="PTHR42982:SF1">
    <property type="entry name" value="SEC-INDEPENDENT PROTEIN TRANSLOCASE PROTEIN TATA"/>
    <property type="match status" value="1"/>
</dbReference>
<comment type="subcellular location">
    <subcellularLocation>
        <location evidence="1">Membrane</location>
        <topology evidence="1">Single-pass membrane protein</topology>
    </subcellularLocation>
</comment>
<feature type="compositionally biased region" description="Basic and acidic residues" evidence="8">
    <location>
        <begin position="67"/>
        <end position="76"/>
    </location>
</feature>
<evidence type="ECO:0000256" key="5">
    <source>
        <dbReference type="ARBA" id="ARBA00022989"/>
    </source>
</evidence>
<feature type="region of interest" description="Disordered" evidence="8">
    <location>
        <begin position="54"/>
        <end position="82"/>
    </location>
</feature>
<dbReference type="EMBL" id="NFMF01000005">
    <property type="protein sequence ID" value="PNH21889.1"/>
    <property type="molecule type" value="Genomic_DNA"/>
</dbReference>
<dbReference type="InterPro" id="IPR003369">
    <property type="entry name" value="TatA/B/E"/>
</dbReference>
<comment type="caution">
    <text evidence="9">The sequence shown here is derived from an EMBL/GenBank/DDBJ whole genome shotgun (WGS) entry which is preliminary data.</text>
</comment>
<dbReference type="Gene3D" id="1.20.5.3310">
    <property type="match status" value="1"/>
</dbReference>
<evidence type="ECO:0000313" key="9">
    <source>
        <dbReference type="EMBL" id="KXB93159.1"/>
    </source>
</evidence>
<name>A0A134CLZ9_9FIRM</name>
<evidence type="ECO:0000313" key="10">
    <source>
        <dbReference type="EMBL" id="PNH21889.1"/>
    </source>
</evidence>
<evidence type="ECO:0000256" key="8">
    <source>
        <dbReference type="SAM" id="MobiDB-lite"/>
    </source>
</evidence>
<evidence type="ECO:0000256" key="3">
    <source>
        <dbReference type="ARBA" id="ARBA00022692"/>
    </source>
</evidence>
<keyword evidence="5" id="KW-1133">Transmembrane helix</keyword>
<dbReference type="EMBL" id="LSDT01000002">
    <property type="protein sequence ID" value="KXB93159.1"/>
    <property type="molecule type" value="Genomic_DNA"/>
</dbReference>
<evidence type="ECO:0000256" key="7">
    <source>
        <dbReference type="ARBA" id="ARBA00023136"/>
    </source>
</evidence>
<reference evidence="10 12" key="3">
    <citation type="submission" date="2017-05" db="EMBL/GenBank/DDBJ databases">
        <authorList>
            <person name="Song R."/>
            <person name="Chenine A.L."/>
            <person name="Ruprecht R.M."/>
        </authorList>
    </citation>
    <scope>NUCLEOTIDE SEQUENCE [LARGE SCALE GENOMIC DNA]</scope>
    <source>
        <strain evidence="10 12">KA00229</strain>
    </source>
</reference>
<evidence type="ECO:0000256" key="2">
    <source>
        <dbReference type="ARBA" id="ARBA00022448"/>
    </source>
</evidence>
<dbReference type="STRING" id="1588748.HMPREF3182_00076"/>
<keyword evidence="7" id="KW-0472">Membrane</keyword>
<sequence>MGFSEMLLVMVVAFIILGPQKLLEISRSLGKAVREYKKAMNEIDEDVVEVEITPSYKKAKTTPADNPEGRGHEHGTDTPTSI</sequence>
<keyword evidence="2" id="KW-0813">Transport</keyword>
<protein>
    <submittedName>
        <fullName evidence="9">Twin arginine-targeting protein translocase, TatA/E family</fullName>
    </submittedName>
</protein>
<evidence type="ECO:0000313" key="12">
    <source>
        <dbReference type="Proteomes" id="UP000242958"/>
    </source>
</evidence>
<keyword evidence="11" id="KW-1185">Reference proteome</keyword>
<accession>A0A2J8BAU6</accession>
<evidence type="ECO:0000313" key="11">
    <source>
        <dbReference type="Proteomes" id="UP000070160"/>
    </source>
</evidence>
<organism evidence="9 11">
    <name type="scientific">Megasphaera hutchinsoni</name>
    <dbReference type="NCBI Taxonomy" id="1588748"/>
    <lineage>
        <taxon>Bacteria</taxon>
        <taxon>Bacillati</taxon>
        <taxon>Bacillota</taxon>
        <taxon>Negativicutes</taxon>
        <taxon>Veillonellales</taxon>
        <taxon>Veillonellaceae</taxon>
        <taxon>Megasphaera</taxon>
    </lineage>
</organism>